<evidence type="ECO:0000256" key="7">
    <source>
        <dbReference type="ARBA" id="ARBA00022833"/>
    </source>
</evidence>
<dbReference type="SUPFAM" id="SSF55486">
    <property type="entry name" value="Metalloproteases ('zincins'), catalytic domain"/>
    <property type="match status" value="1"/>
</dbReference>
<keyword evidence="7" id="KW-0862">Zinc</keyword>
<dbReference type="GO" id="GO:0004519">
    <property type="term" value="F:endonuclease activity"/>
    <property type="evidence" value="ECO:0007669"/>
    <property type="project" value="UniProtKB-KW"/>
</dbReference>
<dbReference type="Pfam" id="PF02130">
    <property type="entry name" value="YbeY"/>
    <property type="match status" value="1"/>
</dbReference>
<protein>
    <submittedName>
        <fullName evidence="8">rRNA maturation RNase YbeY</fullName>
    </submittedName>
</protein>
<organism evidence="8 9">
    <name type="scientific">Candidatus Harrisonbacteria bacterium RIFCSPHIGHO2_12_FULL_48_16</name>
    <dbReference type="NCBI Taxonomy" id="1798405"/>
    <lineage>
        <taxon>Bacteria</taxon>
        <taxon>Candidatus Harrisoniibacteriota</taxon>
    </lineage>
</organism>
<keyword evidence="6" id="KW-0378">Hydrolase</keyword>
<dbReference type="GO" id="GO:0004222">
    <property type="term" value="F:metalloendopeptidase activity"/>
    <property type="evidence" value="ECO:0007669"/>
    <property type="project" value="InterPro"/>
</dbReference>
<dbReference type="NCBIfam" id="TIGR00043">
    <property type="entry name" value="rRNA maturation RNase YbeY"/>
    <property type="match status" value="1"/>
</dbReference>
<dbReference type="GO" id="GO:0046872">
    <property type="term" value="F:metal ion binding"/>
    <property type="evidence" value="ECO:0007669"/>
    <property type="project" value="UniProtKB-KW"/>
</dbReference>
<comment type="cofactor">
    <cofactor evidence="1">
        <name>Zn(2+)</name>
        <dbReference type="ChEBI" id="CHEBI:29105"/>
    </cofactor>
</comment>
<keyword evidence="4" id="KW-0479">Metal-binding</keyword>
<comment type="caution">
    <text evidence="8">The sequence shown here is derived from an EMBL/GenBank/DDBJ whole genome shotgun (WGS) entry which is preliminary data.</text>
</comment>
<dbReference type="PROSITE" id="PS01306">
    <property type="entry name" value="UPF0054"/>
    <property type="match status" value="1"/>
</dbReference>
<sequence>MKVLVESLDARLDHLKPAVKKTAIKVAGFLKQKNVYLEVCLLPTRLMNKNVLSFPAPKGFPRPDIKGRWLGEIYLNPSYIKENGENLVFMLIHGFLHLLGYMHDKKSDRIKMQNKEKELLQFLRIKL</sequence>
<evidence type="ECO:0000313" key="9">
    <source>
        <dbReference type="Proteomes" id="UP000177174"/>
    </source>
</evidence>
<accession>A0A1G1ZK11</accession>
<evidence type="ECO:0000256" key="3">
    <source>
        <dbReference type="ARBA" id="ARBA00022722"/>
    </source>
</evidence>
<keyword evidence="3" id="KW-0540">Nuclease</keyword>
<name>A0A1G1ZK11_9BACT</name>
<evidence type="ECO:0000313" key="8">
    <source>
        <dbReference type="EMBL" id="OGY64958.1"/>
    </source>
</evidence>
<dbReference type="Proteomes" id="UP000177174">
    <property type="component" value="Unassembled WGS sequence"/>
</dbReference>
<comment type="similarity">
    <text evidence="2">Belongs to the endoribonuclease YbeY family.</text>
</comment>
<evidence type="ECO:0000256" key="4">
    <source>
        <dbReference type="ARBA" id="ARBA00022723"/>
    </source>
</evidence>
<proteinExistence type="inferred from homology"/>
<evidence type="ECO:0000256" key="5">
    <source>
        <dbReference type="ARBA" id="ARBA00022759"/>
    </source>
</evidence>
<dbReference type="InterPro" id="IPR020549">
    <property type="entry name" value="YbeY_CS"/>
</dbReference>
<evidence type="ECO:0000256" key="6">
    <source>
        <dbReference type="ARBA" id="ARBA00022801"/>
    </source>
</evidence>
<dbReference type="EMBL" id="MHJH01000008">
    <property type="protein sequence ID" value="OGY64958.1"/>
    <property type="molecule type" value="Genomic_DNA"/>
</dbReference>
<dbReference type="InterPro" id="IPR002036">
    <property type="entry name" value="YbeY"/>
</dbReference>
<evidence type="ECO:0000256" key="1">
    <source>
        <dbReference type="ARBA" id="ARBA00001947"/>
    </source>
</evidence>
<dbReference type="Gene3D" id="3.40.390.30">
    <property type="entry name" value="Metalloproteases ('zincins'), catalytic domain"/>
    <property type="match status" value="1"/>
</dbReference>
<keyword evidence="5" id="KW-0255">Endonuclease</keyword>
<dbReference type="InterPro" id="IPR023091">
    <property type="entry name" value="MetalPrtase_cat_dom_sf_prd"/>
</dbReference>
<dbReference type="GO" id="GO:0006364">
    <property type="term" value="P:rRNA processing"/>
    <property type="evidence" value="ECO:0007669"/>
    <property type="project" value="InterPro"/>
</dbReference>
<evidence type="ECO:0000256" key="2">
    <source>
        <dbReference type="ARBA" id="ARBA00010875"/>
    </source>
</evidence>
<dbReference type="STRING" id="1798405.A3E64_01095"/>
<reference evidence="8 9" key="1">
    <citation type="journal article" date="2016" name="Nat. Commun.">
        <title>Thousands of microbial genomes shed light on interconnected biogeochemical processes in an aquifer system.</title>
        <authorList>
            <person name="Anantharaman K."/>
            <person name="Brown C.T."/>
            <person name="Hug L.A."/>
            <person name="Sharon I."/>
            <person name="Castelle C.J."/>
            <person name="Probst A.J."/>
            <person name="Thomas B.C."/>
            <person name="Singh A."/>
            <person name="Wilkins M.J."/>
            <person name="Karaoz U."/>
            <person name="Brodie E.L."/>
            <person name="Williams K.H."/>
            <person name="Hubbard S.S."/>
            <person name="Banfield J.F."/>
        </authorList>
    </citation>
    <scope>NUCLEOTIDE SEQUENCE [LARGE SCALE GENOMIC DNA]</scope>
</reference>
<gene>
    <name evidence="8" type="ORF">A3E64_01095</name>
</gene>
<dbReference type="AlphaFoldDB" id="A0A1G1ZK11"/>